<evidence type="ECO:0000313" key="5">
    <source>
        <dbReference type="EMBL" id="KAG2553566.1"/>
    </source>
</evidence>
<keyword evidence="1" id="KW-0540">Nuclease</keyword>
<dbReference type="SUPFAM" id="SSF88723">
    <property type="entry name" value="PIN domain-like"/>
    <property type="match status" value="1"/>
</dbReference>
<evidence type="ECO:0000313" key="6">
    <source>
        <dbReference type="Proteomes" id="UP000823388"/>
    </source>
</evidence>
<dbReference type="Proteomes" id="UP000823388">
    <property type="component" value="Chromosome 9K"/>
</dbReference>
<gene>
    <name evidence="5" type="ORF">PVAP13_9KG534000</name>
</gene>
<dbReference type="SMART" id="SM00475">
    <property type="entry name" value="53EXOc"/>
    <property type="match status" value="1"/>
</dbReference>
<dbReference type="InterPro" id="IPR008918">
    <property type="entry name" value="HhH2"/>
</dbReference>
<sequence>MACCFLRAAAAPRLLLCRTAASQQLPSPLTVLRKGFSEQSVLPIRDSIESFQGPSVQNTPRIPLYDDSISSGILDTLSNPTEGVTRADPSNGRIMLVDGTSVMYRSYYKILAQLQHGQLEHADGNGDWVLTIFKALSLLLDMLEFVPSHAAVVFDHDGVPYGHYTAMPSKECHMAKGMTFRHMLYPAYKSNRTPTPDTVVQGMQYLKASIKAMSIKVIEVPGVEADDVIGTLAVNSVSAGYKVRIVSPDKDFFQILSPSLRLLRIAPRGSGMVSFGVEDFVKRYAALKPSQFVDVVALSGDKADNIPGVEGIGDVNAVKLITKFGSLENLLKSVDEVEDERIKQALMSQGEQAILCKSLATLRSDLPPYMVPFKTADLVFQKPQDDGTKFIKLLRALEAYAEGSSADPIIRRATYLWNKLKS</sequence>
<dbReference type="InterPro" id="IPR002421">
    <property type="entry name" value="5-3_exonuclease"/>
</dbReference>
<name>A0A8T0P2L1_PANVG</name>
<keyword evidence="2" id="KW-0378">Hydrolase</keyword>
<dbReference type="Gene3D" id="1.10.150.20">
    <property type="entry name" value="5' to 3' exonuclease, C-terminal subdomain"/>
    <property type="match status" value="1"/>
</dbReference>
<evidence type="ECO:0000256" key="1">
    <source>
        <dbReference type="ARBA" id="ARBA00022722"/>
    </source>
</evidence>
<dbReference type="FunFam" id="1.10.150.20:FF:000003">
    <property type="entry name" value="DNA polymerase I"/>
    <property type="match status" value="1"/>
</dbReference>
<keyword evidence="3" id="KW-0238">DNA-binding</keyword>
<dbReference type="Pfam" id="PF01367">
    <property type="entry name" value="5_3_exonuc"/>
    <property type="match status" value="1"/>
</dbReference>
<reference evidence="5" key="1">
    <citation type="submission" date="2020-05" db="EMBL/GenBank/DDBJ databases">
        <title>WGS assembly of Panicum virgatum.</title>
        <authorList>
            <person name="Lovell J.T."/>
            <person name="Jenkins J."/>
            <person name="Shu S."/>
            <person name="Juenger T.E."/>
            <person name="Schmutz J."/>
        </authorList>
    </citation>
    <scope>NUCLEOTIDE SEQUENCE</scope>
    <source>
        <strain evidence="5">AP13</strain>
    </source>
</reference>
<dbReference type="PANTHER" id="PTHR42646:SF2">
    <property type="entry name" value="5'-3' EXONUCLEASE FAMILY PROTEIN"/>
    <property type="match status" value="1"/>
</dbReference>
<dbReference type="SUPFAM" id="SSF47807">
    <property type="entry name" value="5' to 3' exonuclease, C-terminal subdomain"/>
    <property type="match status" value="1"/>
</dbReference>
<evidence type="ECO:0000256" key="2">
    <source>
        <dbReference type="ARBA" id="ARBA00022801"/>
    </source>
</evidence>
<organism evidence="5 6">
    <name type="scientific">Panicum virgatum</name>
    <name type="common">Blackwell switchgrass</name>
    <dbReference type="NCBI Taxonomy" id="38727"/>
    <lineage>
        <taxon>Eukaryota</taxon>
        <taxon>Viridiplantae</taxon>
        <taxon>Streptophyta</taxon>
        <taxon>Embryophyta</taxon>
        <taxon>Tracheophyta</taxon>
        <taxon>Spermatophyta</taxon>
        <taxon>Magnoliopsida</taxon>
        <taxon>Liliopsida</taxon>
        <taxon>Poales</taxon>
        <taxon>Poaceae</taxon>
        <taxon>PACMAD clade</taxon>
        <taxon>Panicoideae</taxon>
        <taxon>Panicodae</taxon>
        <taxon>Paniceae</taxon>
        <taxon>Panicinae</taxon>
        <taxon>Panicum</taxon>
        <taxon>Panicum sect. Hiantes</taxon>
    </lineage>
</organism>
<feature type="domain" description="5'-3' exonuclease" evidence="4">
    <location>
        <begin position="92"/>
        <end position="381"/>
    </location>
</feature>
<protein>
    <recommendedName>
        <fullName evidence="4">5'-3' exonuclease domain-containing protein</fullName>
    </recommendedName>
</protein>
<dbReference type="CDD" id="cd09859">
    <property type="entry name" value="PIN_53EXO"/>
    <property type="match status" value="1"/>
</dbReference>
<dbReference type="InterPro" id="IPR020046">
    <property type="entry name" value="5-3_exonucl_a-hlix_arch_N"/>
</dbReference>
<dbReference type="PANTHER" id="PTHR42646">
    <property type="entry name" value="FLAP ENDONUCLEASE XNI"/>
    <property type="match status" value="1"/>
</dbReference>
<dbReference type="GO" id="GO:0008409">
    <property type="term" value="F:5'-3' exonuclease activity"/>
    <property type="evidence" value="ECO:0007669"/>
    <property type="project" value="InterPro"/>
</dbReference>
<dbReference type="InterPro" id="IPR020045">
    <property type="entry name" value="DNA_polI_H3TH"/>
</dbReference>
<dbReference type="OrthoDB" id="275278at2759"/>
<dbReference type="InterPro" id="IPR038969">
    <property type="entry name" value="FEN"/>
</dbReference>
<dbReference type="InterPro" id="IPR029060">
    <property type="entry name" value="PIN-like_dom_sf"/>
</dbReference>
<keyword evidence="6" id="KW-1185">Reference proteome</keyword>
<dbReference type="GO" id="GO:0017108">
    <property type="term" value="F:5'-flap endonuclease activity"/>
    <property type="evidence" value="ECO:0007669"/>
    <property type="project" value="InterPro"/>
</dbReference>
<proteinExistence type="predicted"/>
<dbReference type="Gene3D" id="3.40.50.1010">
    <property type="entry name" value="5'-nuclease"/>
    <property type="match status" value="1"/>
</dbReference>
<dbReference type="GO" id="GO:0033567">
    <property type="term" value="P:DNA replication, Okazaki fragment processing"/>
    <property type="evidence" value="ECO:0007669"/>
    <property type="project" value="InterPro"/>
</dbReference>
<dbReference type="FunFam" id="3.40.50.1010:FF:000028">
    <property type="entry name" value="5'-3' exonuclease family protein"/>
    <property type="match status" value="1"/>
</dbReference>
<dbReference type="InterPro" id="IPR036279">
    <property type="entry name" value="5-3_exonuclease_C_sf"/>
</dbReference>
<dbReference type="CDD" id="cd09898">
    <property type="entry name" value="H3TH_53EXO"/>
    <property type="match status" value="1"/>
</dbReference>
<evidence type="ECO:0000259" key="4">
    <source>
        <dbReference type="SMART" id="SM00475"/>
    </source>
</evidence>
<accession>A0A8T0P2L1</accession>
<dbReference type="EMBL" id="CM029053">
    <property type="protein sequence ID" value="KAG2553566.1"/>
    <property type="molecule type" value="Genomic_DNA"/>
</dbReference>
<evidence type="ECO:0000256" key="3">
    <source>
        <dbReference type="ARBA" id="ARBA00023125"/>
    </source>
</evidence>
<comment type="caution">
    <text evidence="5">The sequence shown here is derived from an EMBL/GenBank/DDBJ whole genome shotgun (WGS) entry which is preliminary data.</text>
</comment>
<dbReference type="GO" id="GO:0003677">
    <property type="term" value="F:DNA binding"/>
    <property type="evidence" value="ECO:0007669"/>
    <property type="project" value="UniProtKB-KW"/>
</dbReference>
<dbReference type="AlphaFoldDB" id="A0A8T0P2L1"/>
<dbReference type="Pfam" id="PF02739">
    <property type="entry name" value="5_3_exonuc_N"/>
    <property type="match status" value="1"/>
</dbReference>
<dbReference type="SMART" id="SM00279">
    <property type="entry name" value="HhH2"/>
    <property type="match status" value="1"/>
</dbReference>